<gene>
    <name evidence="3" type="ORF">HT99x_006035</name>
    <name evidence="2" type="ORF">HT99x_01591</name>
</gene>
<proteinExistence type="predicted"/>
<organism evidence="2">
    <name type="scientific">Candidatus Berkiella aquae</name>
    <dbReference type="NCBI Taxonomy" id="295108"/>
    <lineage>
        <taxon>Bacteria</taxon>
        <taxon>Pseudomonadati</taxon>
        <taxon>Pseudomonadota</taxon>
        <taxon>Gammaproteobacteria</taxon>
        <taxon>Candidatus Berkiellales</taxon>
        <taxon>Candidatus Berkiellaceae</taxon>
        <taxon>Candidatus Berkiella</taxon>
    </lineage>
</organism>
<reference evidence="2" key="1">
    <citation type="submission" date="2015-09" db="EMBL/GenBank/DDBJ databases">
        <title>Draft Genome Sequences of Two Novel Amoeba-resistant Intranuclear Bacteria, Candidatus Berkiella cookevillensis and Candidatus Berkiella aquae.</title>
        <authorList>
            <person name="Mehari Y.T."/>
            <person name="Arivett B.A."/>
            <person name="Farone A.L."/>
            <person name="Gunderson J.H."/>
            <person name="Farone M.B."/>
        </authorList>
    </citation>
    <scope>NUCLEOTIDE SEQUENCE [LARGE SCALE GENOMIC DNA]</scope>
    <source>
        <strain evidence="2">HT99</strain>
    </source>
</reference>
<protein>
    <submittedName>
        <fullName evidence="2">Uncharacterized protein</fullName>
    </submittedName>
</protein>
<evidence type="ECO:0000256" key="1">
    <source>
        <dbReference type="SAM" id="MobiDB-lite"/>
    </source>
</evidence>
<dbReference type="EMBL" id="LKAJ02000001">
    <property type="protein sequence ID" value="MCS5710983.1"/>
    <property type="molecule type" value="Genomic_DNA"/>
</dbReference>
<dbReference type="EMBL" id="LKAJ01000005">
    <property type="protein sequence ID" value="KRG21415.1"/>
    <property type="molecule type" value="Genomic_DNA"/>
</dbReference>
<keyword evidence="4" id="KW-1185">Reference proteome</keyword>
<sequence length="51" mass="5630">MAKKASLAATNPYLQNPKKRAQMVRTSVITSTKIEGVDFSKRRSPKLPLNG</sequence>
<reference evidence="3" key="2">
    <citation type="journal article" date="2016" name="Genome Announc.">
        <title>Draft Genome Sequences of Two Novel Amoeba-Resistant Intranuclear Bacteria, 'Candidatus Berkiella cookevillensis' and 'Candidatus Berkiella aquae'.</title>
        <authorList>
            <person name="Mehari Y.T."/>
            <person name="Arivett B.A."/>
            <person name="Farone A.L."/>
            <person name="Gunderson J.H."/>
            <person name="Farone M.B."/>
        </authorList>
    </citation>
    <scope>NUCLEOTIDE SEQUENCE</scope>
    <source>
        <strain evidence="3">HT99</strain>
    </source>
</reference>
<reference evidence="3" key="3">
    <citation type="submission" date="2021-06" db="EMBL/GenBank/DDBJ databases">
        <title>Genomic Description and Analysis of Intracellular Bacteria, Candidatus Berkiella cookevillensis and Candidatus Berkiella aquae.</title>
        <authorList>
            <person name="Kidane D.T."/>
            <person name="Mehari Y.T."/>
            <person name="Rice F.C."/>
            <person name="Arivett B.A."/>
            <person name="Farone A.L."/>
            <person name="Berk S.G."/>
            <person name="Farone M.B."/>
        </authorList>
    </citation>
    <scope>NUCLEOTIDE SEQUENCE</scope>
    <source>
        <strain evidence="3">HT99</strain>
    </source>
</reference>
<evidence type="ECO:0000313" key="4">
    <source>
        <dbReference type="Proteomes" id="UP000051497"/>
    </source>
</evidence>
<dbReference type="AlphaFoldDB" id="A0A0Q9YXG5"/>
<dbReference type="Proteomes" id="UP000051497">
    <property type="component" value="Unassembled WGS sequence"/>
</dbReference>
<evidence type="ECO:0000313" key="3">
    <source>
        <dbReference type="EMBL" id="MCS5710983.1"/>
    </source>
</evidence>
<accession>A0A0Q9YXG5</accession>
<feature type="region of interest" description="Disordered" evidence="1">
    <location>
        <begin position="1"/>
        <end position="21"/>
    </location>
</feature>
<dbReference type="RefSeq" id="WP_158003380.1">
    <property type="nucleotide sequence ID" value="NZ_LKAJ02000001.1"/>
</dbReference>
<evidence type="ECO:0000313" key="2">
    <source>
        <dbReference type="EMBL" id="KRG21415.1"/>
    </source>
</evidence>
<name>A0A0Q9YXG5_9GAMM</name>
<comment type="caution">
    <text evidence="2">The sequence shown here is derived from an EMBL/GenBank/DDBJ whole genome shotgun (WGS) entry which is preliminary data.</text>
</comment>